<protein>
    <recommendedName>
        <fullName evidence="3">COX assembly mitochondrial protein</fullName>
    </recommendedName>
</protein>
<dbReference type="GO" id="GO:0005743">
    <property type="term" value="C:mitochondrial inner membrane"/>
    <property type="evidence" value="ECO:0007669"/>
    <property type="project" value="UniProtKB-SubCell"/>
</dbReference>
<proteinExistence type="inferred from homology"/>
<dbReference type="EMBL" id="JMSN01000111">
    <property type="protein sequence ID" value="KDN38949.1"/>
    <property type="molecule type" value="Genomic_DNA"/>
</dbReference>
<dbReference type="Pfam" id="PF08583">
    <property type="entry name" value="Cmc1"/>
    <property type="match status" value="1"/>
</dbReference>
<comment type="similarity">
    <text evidence="1 3">Belongs to the CMC family.</text>
</comment>
<dbReference type="GO" id="GO:0032543">
    <property type="term" value="P:mitochondrial translation"/>
    <property type="evidence" value="ECO:0007669"/>
    <property type="project" value="InterPro"/>
</dbReference>
<comment type="caution">
    <text evidence="4">The sequence shown here is derived from an EMBL/GenBank/DDBJ whole genome shotgun (WGS) entry which is preliminary data.</text>
</comment>
<dbReference type="Proteomes" id="UP000027361">
    <property type="component" value="Unassembled WGS sequence"/>
</dbReference>
<dbReference type="HOGENOM" id="CLU_162186_1_0_1"/>
<sequence>MKINKLKVRPKKEVRTAACAAEFATMLACWASYNDLSSQGQCAESARALQACMRTKAKKQAVSKPTINYHLARFSKQV</sequence>
<dbReference type="RefSeq" id="XP_013240882.1">
    <property type="nucleotide sequence ID" value="XM_013385428.1"/>
</dbReference>
<reference evidence="4 5" key="1">
    <citation type="submission" date="2014-05" db="EMBL/GenBank/DDBJ databases">
        <title>Draft genome sequence of a rare smut relative, Tilletiaria anomala UBC 951.</title>
        <authorList>
            <consortium name="DOE Joint Genome Institute"/>
            <person name="Toome M."/>
            <person name="Kuo A."/>
            <person name="Henrissat B."/>
            <person name="Lipzen A."/>
            <person name="Tritt A."/>
            <person name="Yoshinaga Y."/>
            <person name="Zane M."/>
            <person name="Barry K."/>
            <person name="Grigoriev I.V."/>
            <person name="Spatafora J.W."/>
            <person name="Aimea M.C."/>
        </authorList>
    </citation>
    <scope>NUCLEOTIDE SEQUENCE [LARGE SCALE GENOMIC DNA]</scope>
    <source>
        <strain evidence="4 5">UBC 951</strain>
    </source>
</reference>
<keyword evidence="3" id="KW-0999">Mitochondrion inner membrane</keyword>
<dbReference type="FunCoup" id="A0A066VJN9">
    <property type="interactions" value="24"/>
</dbReference>
<evidence type="ECO:0000256" key="3">
    <source>
        <dbReference type="RuleBase" id="RU364104"/>
    </source>
</evidence>
<evidence type="ECO:0000313" key="5">
    <source>
        <dbReference type="Proteomes" id="UP000027361"/>
    </source>
</evidence>
<evidence type="ECO:0000256" key="2">
    <source>
        <dbReference type="ARBA" id="ARBA00023157"/>
    </source>
</evidence>
<dbReference type="InParanoid" id="A0A066VJN9"/>
<keyword evidence="3" id="KW-0472">Membrane</keyword>
<dbReference type="GO" id="GO:0003735">
    <property type="term" value="F:structural constituent of ribosome"/>
    <property type="evidence" value="ECO:0007669"/>
    <property type="project" value="InterPro"/>
</dbReference>
<dbReference type="AlphaFoldDB" id="A0A066VJN9"/>
<comment type="subcellular location">
    <subcellularLocation>
        <location evidence="3">Mitochondrion inner membrane</location>
    </subcellularLocation>
</comment>
<keyword evidence="2" id="KW-1015">Disulfide bond</keyword>
<evidence type="ECO:0000313" key="4">
    <source>
        <dbReference type="EMBL" id="KDN38949.1"/>
    </source>
</evidence>
<dbReference type="PANTHER" id="PTHR28066">
    <property type="entry name" value="37S RIBOSOMAL PROTEIN MRP10, MITOCHONDRIAL"/>
    <property type="match status" value="1"/>
</dbReference>
<dbReference type="InterPro" id="IPR017264">
    <property type="entry name" value="Ribosomal_mS37_fun"/>
</dbReference>
<keyword evidence="5" id="KW-1185">Reference proteome</keyword>
<dbReference type="InterPro" id="IPR013892">
    <property type="entry name" value="Cyt_c_biogenesis_Cmc1-like"/>
</dbReference>
<name>A0A066VJN9_TILAU</name>
<dbReference type="GO" id="GO:0005763">
    <property type="term" value="C:mitochondrial small ribosomal subunit"/>
    <property type="evidence" value="ECO:0007669"/>
    <property type="project" value="TreeGrafter"/>
</dbReference>
<keyword evidence="3" id="KW-0496">Mitochondrion</keyword>
<evidence type="ECO:0000256" key="1">
    <source>
        <dbReference type="ARBA" id="ARBA00007347"/>
    </source>
</evidence>
<comment type="function">
    <text evidence="3">Required for mitochondrial cytochrome c oxidase (COX) assembly and respiration.</text>
</comment>
<dbReference type="OMA" id="AAMLGCW"/>
<keyword evidence="3" id="KW-0143">Chaperone</keyword>
<dbReference type="PANTHER" id="PTHR28066:SF1">
    <property type="entry name" value="SMALL RIBOSOMAL SUBUNIT PROTEIN MS37"/>
    <property type="match status" value="1"/>
</dbReference>
<accession>A0A066VJN9</accession>
<gene>
    <name evidence="4" type="ORF">K437DRAFT_228308</name>
</gene>
<organism evidence="4 5">
    <name type="scientific">Tilletiaria anomala (strain ATCC 24038 / CBS 436.72 / UBC 951)</name>
    <dbReference type="NCBI Taxonomy" id="1037660"/>
    <lineage>
        <taxon>Eukaryota</taxon>
        <taxon>Fungi</taxon>
        <taxon>Dikarya</taxon>
        <taxon>Basidiomycota</taxon>
        <taxon>Ustilaginomycotina</taxon>
        <taxon>Exobasidiomycetes</taxon>
        <taxon>Georgefischeriales</taxon>
        <taxon>Tilletiariaceae</taxon>
        <taxon>Tilletiaria</taxon>
    </lineage>
</organism>
<dbReference type="OrthoDB" id="2210at2759"/>
<dbReference type="GeneID" id="25262663"/>
<dbReference type="STRING" id="1037660.A0A066VJN9"/>